<protein>
    <submittedName>
        <fullName evidence="3">LytTR family transcriptional regulator</fullName>
    </submittedName>
</protein>
<name>A0A518RIB7_9SPHN</name>
<dbReference type="OrthoDB" id="9781059at2"/>
<gene>
    <name evidence="3" type="ORF">FPZ54_15075</name>
</gene>
<dbReference type="RefSeq" id="WP_145848532.1">
    <property type="nucleotide sequence ID" value="NZ_CP042239.1"/>
</dbReference>
<reference evidence="3 4" key="1">
    <citation type="submission" date="2019-07" db="EMBL/GenBank/DDBJ databases">
        <title>Sphingomonas alkalisoli sp. nov., isolated from rhizosphere soil of Suaedae salsa.</title>
        <authorList>
            <person name="Zhang H."/>
            <person name="Xu L."/>
            <person name="Zhang J.-X."/>
            <person name="Sun J.-Q."/>
        </authorList>
    </citation>
    <scope>NUCLEOTIDE SEQUENCE [LARGE SCALE GENOMIC DNA]</scope>
    <source>
        <strain evidence="3 4">XS-10</strain>
    </source>
</reference>
<proteinExistence type="predicted"/>
<dbReference type="InterPro" id="IPR007492">
    <property type="entry name" value="LytTR_DNA-bd_dom"/>
</dbReference>
<dbReference type="PROSITE" id="PS50930">
    <property type="entry name" value="HTH_LYTTR"/>
    <property type="match status" value="1"/>
</dbReference>
<dbReference type="AlphaFoldDB" id="A0A518RIB7"/>
<dbReference type="GO" id="GO:0000156">
    <property type="term" value="F:phosphorelay response regulator activity"/>
    <property type="evidence" value="ECO:0007669"/>
    <property type="project" value="InterPro"/>
</dbReference>
<dbReference type="InterPro" id="IPR046947">
    <property type="entry name" value="LytR-like"/>
</dbReference>
<feature type="transmembrane region" description="Helical" evidence="1">
    <location>
        <begin position="21"/>
        <end position="44"/>
    </location>
</feature>
<keyword evidence="4" id="KW-1185">Reference proteome</keyword>
<organism evidence="3 4">
    <name type="scientific">Sphingomonas suaedae</name>
    <dbReference type="NCBI Taxonomy" id="2599297"/>
    <lineage>
        <taxon>Bacteria</taxon>
        <taxon>Pseudomonadati</taxon>
        <taxon>Pseudomonadota</taxon>
        <taxon>Alphaproteobacteria</taxon>
        <taxon>Sphingomonadales</taxon>
        <taxon>Sphingomonadaceae</taxon>
        <taxon>Sphingomonas</taxon>
    </lineage>
</organism>
<feature type="transmembrane region" description="Helical" evidence="1">
    <location>
        <begin position="82"/>
        <end position="104"/>
    </location>
</feature>
<accession>A0A518RIB7</accession>
<dbReference type="Pfam" id="PF04397">
    <property type="entry name" value="LytTR"/>
    <property type="match status" value="1"/>
</dbReference>
<dbReference type="Proteomes" id="UP000318055">
    <property type="component" value="Chromosome"/>
</dbReference>
<dbReference type="EMBL" id="CP042239">
    <property type="protein sequence ID" value="QDX27195.1"/>
    <property type="molecule type" value="Genomic_DNA"/>
</dbReference>
<feature type="domain" description="HTH LytTR-type" evidence="2">
    <location>
        <begin position="170"/>
        <end position="272"/>
    </location>
</feature>
<dbReference type="PANTHER" id="PTHR37299">
    <property type="entry name" value="TRANSCRIPTIONAL REGULATOR-RELATED"/>
    <property type="match status" value="1"/>
</dbReference>
<dbReference type="Gene3D" id="2.40.50.1020">
    <property type="entry name" value="LytTr DNA-binding domain"/>
    <property type="match status" value="1"/>
</dbReference>
<keyword evidence="1" id="KW-1133">Transmembrane helix</keyword>
<keyword evidence="1" id="KW-0472">Membrane</keyword>
<dbReference type="GO" id="GO:0003677">
    <property type="term" value="F:DNA binding"/>
    <property type="evidence" value="ECO:0007669"/>
    <property type="project" value="InterPro"/>
</dbReference>
<keyword evidence="1" id="KW-0812">Transmembrane</keyword>
<evidence type="ECO:0000259" key="2">
    <source>
        <dbReference type="PROSITE" id="PS50930"/>
    </source>
</evidence>
<evidence type="ECO:0000313" key="4">
    <source>
        <dbReference type="Proteomes" id="UP000318055"/>
    </source>
</evidence>
<evidence type="ECO:0000256" key="1">
    <source>
        <dbReference type="SAM" id="Phobius"/>
    </source>
</evidence>
<sequence>MDRPGREEATRRDAAMVAAPVPLALAALFAAYALAFALSGAHLADALSSAAVNVAAAAISGIAATVVIRIVRRSALALRWMLAIHVVGAVAFAFLWYLLVLVGFSIGANWLRGGLVARAFGENALVWQLFQGVTLYALLVLWCERTHYPATGDAKPPAGVLTPADPRAPLLVRRGDEIIAIELADIVQISAASGYAEIVTATRSFLSGRTLSSLAETLPGDFLRVHRSHIVRHGAIVSAEPAGNGRLTLHLSDGDAVTTSREGARLIRALSS</sequence>
<feature type="transmembrane region" description="Helical" evidence="1">
    <location>
        <begin position="50"/>
        <end position="70"/>
    </location>
</feature>
<dbReference type="KEGG" id="ssua:FPZ54_15075"/>
<dbReference type="SMART" id="SM00850">
    <property type="entry name" value="LytTR"/>
    <property type="match status" value="1"/>
</dbReference>
<feature type="transmembrane region" description="Helical" evidence="1">
    <location>
        <begin position="124"/>
        <end position="143"/>
    </location>
</feature>
<dbReference type="PANTHER" id="PTHR37299:SF1">
    <property type="entry name" value="STAGE 0 SPORULATION PROTEIN A HOMOLOG"/>
    <property type="match status" value="1"/>
</dbReference>
<evidence type="ECO:0000313" key="3">
    <source>
        <dbReference type="EMBL" id="QDX27195.1"/>
    </source>
</evidence>